<dbReference type="InterPro" id="IPR011991">
    <property type="entry name" value="ArsR-like_HTH"/>
</dbReference>
<dbReference type="GO" id="GO:0003700">
    <property type="term" value="F:DNA-binding transcription factor activity"/>
    <property type="evidence" value="ECO:0007669"/>
    <property type="project" value="InterPro"/>
</dbReference>
<dbReference type="CDD" id="cd08893">
    <property type="entry name" value="SRPBCC_CalC_Aha1-like_GntR-HTH"/>
    <property type="match status" value="1"/>
</dbReference>
<comment type="similarity">
    <text evidence="1">Belongs to the AHA1 family.</text>
</comment>
<evidence type="ECO:0000313" key="4">
    <source>
        <dbReference type="Proteomes" id="UP000602124"/>
    </source>
</evidence>
<dbReference type="Pfam" id="PF08327">
    <property type="entry name" value="AHSA1"/>
    <property type="match status" value="1"/>
</dbReference>
<dbReference type="PANTHER" id="PTHR38600">
    <property type="entry name" value="TRANSCRIPTIONAL REGULATORY PROTEIN"/>
    <property type="match status" value="1"/>
</dbReference>
<dbReference type="InterPro" id="IPR036390">
    <property type="entry name" value="WH_DNA-bd_sf"/>
</dbReference>
<dbReference type="SMART" id="SM00418">
    <property type="entry name" value="HTH_ARSR"/>
    <property type="match status" value="1"/>
</dbReference>
<dbReference type="NCBIfam" id="NF033788">
    <property type="entry name" value="HTH_metalloreg"/>
    <property type="match status" value="1"/>
</dbReference>
<dbReference type="SUPFAM" id="SSF46785">
    <property type="entry name" value="Winged helix' DNA-binding domain"/>
    <property type="match status" value="1"/>
</dbReference>
<sequence length="254" mass="28103">MDDVFKALADPTRRALLDALQERDGQSLSALEAAHGMSRFGVAKHLRVLEAAGLVVARKHGRERLHFLNTVPIAQIYDRWVSRFAAPWAEALVHLKSELETTVQKVFEIYIKASPERIWFALTDPDERAKYQFGLLFSPEFRAGEPYTAAGGGRTIVSGETLEYDPPKRLVQSYNAHWTPGVAAYAPSKVTLEIEPIGDSCRLTVVHDMLPEGANPELYGGWPMILSGLKTLVETGELLTTPGSIRWGHGENAP</sequence>
<dbReference type="InterPro" id="IPR013538">
    <property type="entry name" value="ASHA1/2-like_C"/>
</dbReference>
<dbReference type="PRINTS" id="PR00778">
    <property type="entry name" value="HTHARSR"/>
</dbReference>
<protein>
    <submittedName>
        <fullName evidence="3">Metalloregulator ArsR/SmtB family transcription factor</fullName>
    </submittedName>
</protein>
<gene>
    <name evidence="3" type="ORF">JEQ47_19840</name>
</gene>
<dbReference type="PROSITE" id="PS50987">
    <property type="entry name" value="HTH_ARSR_2"/>
    <property type="match status" value="1"/>
</dbReference>
<dbReference type="InterPro" id="IPR001845">
    <property type="entry name" value="HTH_ArsR_DNA-bd_dom"/>
</dbReference>
<feature type="domain" description="HTH arsR-type" evidence="2">
    <location>
        <begin position="1"/>
        <end position="88"/>
    </location>
</feature>
<dbReference type="InterPro" id="IPR023393">
    <property type="entry name" value="START-like_dom_sf"/>
</dbReference>
<accession>A0A934IUI2</accession>
<comment type="caution">
    <text evidence="3">The sequence shown here is derived from an EMBL/GenBank/DDBJ whole genome shotgun (WGS) entry which is preliminary data.</text>
</comment>
<evidence type="ECO:0000256" key="1">
    <source>
        <dbReference type="ARBA" id="ARBA00006817"/>
    </source>
</evidence>
<dbReference type="Gene3D" id="1.10.10.10">
    <property type="entry name" value="Winged helix-like DNA-binding domain superfamily/Winged helix DNA-binding domain"/>
    <property type="match status" value="1"/>
</dbReference>
<keyword evidence="4" id="KW-1185">Reference proteome</keyword>
<dbReference type="AlphaFoldDB" id="A0A934IUI2"/>
<proteinExistence type="inferred from homology"/>
<dbReference type="Proteomes" id="UP000602124">
    <property type="component" value="Unassembled WGS sequence"/>
</dbReference>
<dbReference type="PANTHER" id="PTHR38600:SF1">
    <property type="entry name" value="TRANSCRIPTIONAL REGULATORY PROTEIN"/>
    <property type="match status" value="1"/>
</dbReference>
<dbReference type="SUPFAM" id="SSF55961">
    <property type="entry name" value="Bet v1-like"/>
    <property type="match status" value="1"/>
</dbReference>
<dbReference type="InterPro" id="IPR036388">
    <property type="entry name" value="WH-like_DNA-bd_sf"/>
</dbReference>
<dbReference type="EMBL" id="JAEKMH010000007">
    <property type="protein sequence ID" value="MBJ3786984.1"/>
    <property type="molecule type" value="Genomic_DNA"/>
</dbReference>
<organism evidence="3 4">
    <name type="scientific">Devosia sediminis</name>
    <dbReference type="NCBI Taxonomy" id="2798801"/>
    <lineage>
        <taxon>Bacteria</taxon>
        <taxon>Pseudomonadati</taxon>
        <taxon>Pseudomonadota</taxon>
        <taxon>Alphaproteobacteria</taxon>
        <taxon>Hyphomicrobiales</taxon>
        <taxon>Devosiaceae</taxon>
        <taxon>Devosia</taxon>
    </lineage>
</organism>
<name>A0A934IUI2_9HYPH</name>
<dbReference type="Gene3D" id="3.30.530.20">
    <property type="match status" value="1"/>
</dbReference>
<evidence type="ECO:0000313" key="3">
    <source>
        <dbReference type="EMBL" id="MBJ3786984.1"/>
    </source>
</evidence>
<reference evidence="3" key="1">
    <citation type="submission" date="2020-12" db="EMBL/GenBank/DDBJ databases">
        <title>Devosia sp. MSA67 isolated from Mo River.</title>
        <authorList>
            <person name="Ma F."/>
            <person name="Zi Z."/>
        </authorList>
    </citation>
    <scope>NUCLEOTIDE SEQUENCE</scope>
    <source>
        <strain evidence="3">MSA67</strain>
    </source>
</reference>
<dbReference type="RefSeq" id="WP_198878185.1">
    <property type="nucleotide sequence ID" value="NZ_JAEKMH010000007.1"/>
</dbReference>
<dbReference type="CDD" id="cd00090">
    <property type="entry name" value="HTH_ARSR"/>
    <property type="match status" value="1"/>
</dbReference>
<dbReference type="Pfam" id="PF12840">
    <property type="entry name" value="HTH_20"/>
    <property type="match status" value="1"/>
</dbReference>
<evidence type="ECO:0000259" key="2">
    <source>
        <dbReference type="PROSITE" id="PS50987"/>
    </source>
</evidence>